<dbReference type="EMBL" id="JAAGAX010000002">
    <property type="protein sequence ID" value="KAF2322980.1"/>
    <property type="molecule type" value="Genomic_DNA"/>
</dbReference>
<sequence length="185" mass="20632">MQPMWTYGPAGGPTLGAKHFPPPIQTHRLVVWCKLGCRVTLAWVGVEFGTLVREVTYGSLWYLSELRSFTLGASVVAVSLWYKVGSREILGAFEEADLLEEQVPHGFGSYQQNLATYQKLITQFMYDKQLDSGRGTLLHLCDNVIQQEDANGQYSCVDIRSANEVIGTTTEEIVLNVEQQGNDMP</sequence>
<name>A0A6A6NBJ8_HEVBR</name>
<dbReference type="AlphaFoldDB" id="A0A6A6NBJ8"/>
<proteinExistence type="predicted"/>
<comment type="caution">
    <text evidence="1">The sequence shown here is derived from an EMBL/GenBank/DDBJ whole genome shotgun (WGS) entry which is preliminary data.</text>
</comment>
<keyword evidence="2" id="KW-1185">Reference proteome</keyword>
<dbReference type="PANTHER" id="PTHR33645">
    <property type="entry name" value="AMINOPEPTIDASE (DUF3754)"/>
    <property type="match status" value="1"/>
</dbReference>
<protein>
    <submittedName>
        <fullName evidence="1">Uncharacterized protein</fullName>
    </submittedName>
</protein>
<evidence type="ECO:0000313" key="1">
    <source>
        <dbReference type="EMBL" id="KAF2322980.1"/>
    </source>
</evidence>
<evidence type="ECO:0000313" key="2">
    <source>
        <dbReference type="Proteomes" id="UP000467840"/>
    </source>
</evidence>
<gene>
    <name evidence="1" type="ORF">GH714_032597</name>
</gene>
<dbReference type="PANTHER" id="PTHR33645:SF11">
    <property type="entry name" value="AMINOPEPTIDASE (DUF3754)"/>
    <property type="match status" value="1"/>
</dbReference>
<dbReference type="Proteomes" id="UP000467840">
    <property type="component" value="Chromosome 11"/>
</dbReference>
<accession>A0A6A6NBJ8</accession>
<reference evidence="1 2" key="1">
    <citation type="journal article" date="2020" name="Mol. Plant">
        <title>The Chromosome-Based Rubber Tree Genome Provides New Insights into Spurge Genome Evolution and Rubber Biosynthesis.</title>
        <authorList>
            <person name="Liu J."/>
            <person name="Shi C."/>
            <person name="Shi C.C."/>
            <person name="Li W."/>
            <person name="Zhang Q.J."/>
            <person name="Zhang Y."/>
            <person name="Li K."/>
            <person name="Lu H.F."/>
            <person name="Shi C."/>
            <person name="Zhu S.T."/>
            <person name="Xiao Z.Y."/>
            <person name="Nan H."/>
            <person name="Yue Y."/>
            <person name="Zhu X.G."/>
            <person name="Wu Y."/>
            <person name="Hong X.N."/>
            <person name="Fan G.Y."/>
            <person name="Tong Y."/>
            <person name="Zhang D."/>
            <person name="Mao C.L."/>
            <person name="Liu Y.L."/>
            <person name="Hao S.J."/>
            <person name="Liu W.Q."/>
            <person name="Lv M.Q."/>
            <person name="Zhang H.B."/>
            <person name="Liu Y."/>
            <person name="Hu-Tang G.R."/>
            <person name="Wang J.P."/>
            <person name="Wang J.H."/>
            <person name="Sun Y.H."/>
            <person name="Ni S.B."/>
            <person name="Chen W.B."/>
            <person name="Zhang X.C."/>
            <person name="Jiao Y.N."/>
            <person name="Eichler E.E."/>
            <person name="Li G.H."/>
            <person name="Liu X."/>
            <person name="Gao L.Z."/>
        </authorList>
    </citation>
    <scope>NUCLEOTIDE SEQUENCE [LARGE SCALE GENOMIC DNA]</scope>
    <source>
        <strain evidence="2">cv. GT1</strain>
        <tissue evidence="1">Leaf</tissue>
    </source>
</reference>
<organism evidence="1 2">
    <name type="scientific">Hevea brasiliensis</name>
    <name type="common">Para rubber tree</name>
    <name type="synonym">Siphonia brasiliensis</name>
    <dbReference type="NCBI Taxonomy" id="3981"/>
    <lineage>
        <taxon>Eukaryota</taxon>
        <taxon>Viridiplantae</taxon>
        <taxon>Streptophyta</taxon>
        <taxon>Embryophyta</taxon>
        <taxon>Tracheophyta</taxon>
        <taxon>Spermatophyta</taxon>
        <taxon>Magnoliopsida</taxon>
        <taxon>eudicotyledons</taxon>
        <taxon>Gunneridae</taxon>
        <taxon>Pentapetalae</taxon>
        <taxon>rosids</taxon>
        <taxon>fabids</taxon>
        <taxon>Malpighiales</taxon>
        <taxon>Euphorbiaceae</taxon>
        <taxon>Crotonoideae</taxon>
        <taxon>Micrandreae</taxon>
        <taxon>Hevea</taxon>
    </lineage>
</organism>